<dbReference type="EMBL" id="BMAC01001088">
    <property type="protein sequence ID" value="GFQ05561.1"/>
    <property type="molecule type" value="Genomic_DNA"/>
</dbReference>
<name>A0A830D038_9LAMI</name>
<reference evidence="2" key="1">
    <citation type="submission" date="2020-07" db="EMBL/GenBank/DDBJ databases">
        <title>Ethylene signaling mediates host invasion by parasitic plants.</title>
        <authorList>
            <person name="Yoshida S."/>
        </authorList>
    </citation>
    <scope>NUCLEOTIDE SEQUENCE</scope>
    <source>
        <strain evidence="2">Okayama</strain>
    </source>
</reference>
<feature type="region of interest" description="Disordered" evidence="1">
    <location>
        <begin position="237"/>
        <end position="258"/>
    </location>
</feature>
<evidence type="ECO:0000313" key="3">
    <source>
        <dbReference type="Proteomes" id="UP000653305"/>
    </source>
</evidence>
<evidence type="ECO:0000256" key="1">
    <source>
        <dbReference type="SAM" id="MobiDB-lite"/>
    </source>
</evidence>
<comment type="caution">
    <text evidence="2">The sequence shown here is derived from an EMBL/GenBank/DDBJ whole genome shotgun (WGS) entry which is preliminary data.</text>
</comment>
<sequence>MSNPTADDYGTDPETVVKSMSNFVNYGKQNRESLAELFLTLLIKVSVLAHAVDLGHPKPGILKLPVEDFTDPSQNVARAVGQAEVKRIYKCIDISIAHIFSFMDGKIGAEVRDLLFGKDGIRPTTPFTRGYASNLHPTVMLPCRIPFQANQSKRVETGKRKKQFMHPDSALTTRIFPQDQATVESALAKRMRIAEGWRGMPSGSLGPGNVEDRIGTQHDIIPYDLMRRQTGGWEGNWQPSAGDWGGTTPQQLDAGGWGETQHHIVREGWGGKSW</sequence>
<gene>
    <name evidence="2" type="ORF">PHJA_002700200</name>
</gene>
<proteinExistence type="predicted"/>
<organism evidence="2 3">
    <name type="scientific">Phtheirospermum japonicum</name>
    <dbReference type="NCBI Taxonomy" id="374723"/>
    <lineage>
        <taxon>Eukaryota</taxon>
        <taxon>Viridiplantae</taxon>
        <taxon>Streptophyta</taxon>
        <taxon>Embryophyta</taxon>
        <taxon>Tracheophyta</taxon>
        <taxon>Spermatophyta</taxon>
        <taxon>Magnoliopsida</taxon>
        <taxon>eudicotyledons</taxon>
        <taxon>Gunneridae</taxon>
        <taxon>Pentapetalae</taxon>
        <taxon>asterids</taxon>
        <taxon>lamiids</taxon>
        <taxon>Lamiales</taxon>
        <taxon>Orobanchaceae</taxon>
        <taxon>Orobanchaceae incertae sedis</taxon>
        <taxon>Phtheirospermum</taxon>
    </lineage>
</organism>
<dbReference type="OrthoDB" id="904745at2759"/>
<evidence type="ECO:0000313" key="2">
    <source>
        <dbReference type="EMBL" id="GFQ05561.1"/>
    </source>
</evidence>
<dbReference type="AlphaFoldDB" id="A0A830D038"/>
<keyword evidence="3" id="KW-1185">Reference proteome</keyword>
<accession>A0A830D038</accession>
<dbReference type="Proteomes" id="UP000653305">
    <property type="component" value="Unassembled WGS sequence"/>
</dbReference>
<protein>
    <submittedName>
        <fullName evidence="2">Uncharacterized protein</fullName>
    </submittedName>
</protein>